<sequence length="367" mass="40115">MPPITKTPFSSKNPATAAKSFSPGAPPQGMVGEVVCPLFNSDGSQCRKKCVGNFAYRSICEHIRRAHPDNWIPKLPASPETFAKMVGMIPRNGNPSGVQMGGGMIHHVPVQQMRKPTVARKPSKLSKPMDEDHYLDSLSPPSSATDSEAPGLPSLSVAAAFAARFPNYEFHPHTEDDEDVDGEHEIDEEMLQGHTETETEDEEYSAPYTHFPPYAHIHHHPLPNQRPRNSKPKTQKRKRQGTIDSSSTTSFPSRWDELIEAATNRAVVETFTLPLSPPATAQTLPSICPNTPSGGSEAGSDTEGHGPKVECAECRSLVGMNRAFVCTECVSGFCEPCALENGKRGVCSECRVFGARWRRLKINVRSS</sequence>
<name>A0A5J5EU80_9PEZI</name>
<evidence type="ECO:0000259" key="2">
    <source>
        <dbReference type="Pfam" id="PF25080"/>
    </source>
</evidence>
<feature type="region of interest" description="Disordered" evidence="1">
    <location>
        <begin position="113"/>
        <end position="151"/>
    </location>
</feature>
<gene>
    <name evidence="3" type="ORF">FN846DRAFT_74722</name>
</gene>
<feature type="domain" description="RING zinc finger-like" evidence="2">
    <location>
        <begin position="310"/>
        <end position="338"/>
    </location>
</feature>
<accession>A0A5J5EU80</accession>
<feature type="compositionally biased region" description="Basic residues" evidence="1">
    <location>
        <begin position="228"/>
        <end position="240"/>
    </location>
</feature>
<organism evidence="3 4">
    <name type="scientific">Sphaerosporella brunnea</name>
    <dbReference type="NCBI Taxonomy" id="1250544"/>
    <lineage>
        <taxon>Eukaryota</taxon>
        <taxon>Fungi</taxon>
        <taxon>Dikarya</taxon>
        <taxon>Ascomycota</taxon>
        <taxon>Pezizomycotina</taxon>
        <taxon>Pezizomycetes</taxon>
        <taxon>Pezizales</taxon>
        <taxon>Pyronemataceae</taxon>
        <taxon>Sphaerosporella</taxon>
    </lineage>
</organism>
<feature type="region of interest" description="Disordered" evidence="1">
    <location>
        <begin position="212"/>
        <end position="251"/>
    </location>
</feature>
<keyword evidence="4" id="KW-1185">Reference proteome</keyword>
<dbReference type="InterPro" id="IPR056929">
    <property type="entry name" value="Znf_RING-like"/>
</dbReference>
<dbReference type="InParanoid" id="A0A5J5EU80"/>
<dbReference type="AlphaFoldDB" id="A0A5J5EU80"/>
<evidence type="ECO:0000313" key="4">
    <source>
        <dbReference type="Proteomes" id="UP000326924"/>
    </source>
</evidence>
<feature type="compositionally biased region" description="Polar residues" evidence="1">
    <location>
        <begin position="242"/>
        <end position="251"/>
    </location>
</feature>
<reference evidence="3 4" key="1">
    <citation type="submission" date="2019-09" db="EMBL/GenBank/DDBJ databases">
        <title>Draft genome of the ectomycorrhizal ascomycete Sphaerosporella brunnea.</title>
        <authorList>
            <consortium name="DOE Joint Genome Institute"/>
            <person name="Benucci G.M."/>
            <person name="Marozzi G."/>
            <person name="Antonielli L."/>
            <person name="Sanchez S."/>
            <person name="Marco P."/>
            <person name="Wang X."/>
            <person name="Falini L.B."/>
            <person name="Barry K."/>
            <person name="Haridas S."/>
            <person name="Lipzen A."/>
            <person name="Labutti K."/>
            <person name="Grigoriev I.V."/>
            <person name="Murat C."/>
            <person name="Martin F."/>
            <person name="Albertini E."/>
            <person name="Donnini D."/>
            <person name="Bonito G."/>
        </authorList>
    </citation>
    <scope>NUCLEOTIDE SEQUENCE [LARGE SCALE GENOMIC DNA]</scope>
    <source>
        <strain evidence="3 4">Sb_GMNB300</strain>
    </source>
</reference>
<feature type="region of interest" description="Disordered" evidence="1">
    <location>
        <begin position="282"/>
        <end position="305"/>
    </location>
</feature>
<dbReference type="OrthoDB" id="5405791at2759"/>
<feature type="region of interest" description="Disordered" evidence="1">
    <location>
        <begin position="1"/>
        <end position="24"/>
    </location>
</feature>
<evidence type="ECO:0000256" key="1">
    <source>
        <dbReference type="SAM" id="MobiDB-lite"/>
    </source>
</evidence>
<evidence type="ECO:0000313" key="3">
    <source>
        <dbReference type="EMBL" id="KAA8902678.1"/>
    </source>
</evidence>
<protein>
    <recommendedName>
        <fullName evidence="2">RING zinc finger-like domain-containing protein</fullName>
    </recommendedName>
</protein>
<dbReference type="EMBL" id="VXIS01000128">
    <property type="protein sequence ID" value="KAA8902678.1"/>
    <property type="molecule type" value="Genomic_DNA"/>
</dbReference>
<dbReference type="Pfam" id="PF25080">
    <property type="entry name" value="zf_RING-like"/>
    <property type="match status" value="1"/>
</dbReference>
<proteinExistence type="predicted"/>
<feature type="compositionally biased region" description="Polar residues" evidence="1">
    <location>
        <begin position="282"/>
        <end position="294"/>
    </location>
</feature>
<dbReference type="Proteomes" id="UP000326924">
    <property type="component" value="Unassembled WGS sequence"/>
</dbReference>
<comment type="caution">
    <text evidence="3">The sequence shown here is derived from an EMBL/GenBank/DDBJ whole genome shotgun (WGS) entry which is preliminary data.</text>
</comment>